<accession>A0AAD4NV06</accession>
<keyword evidence="4" id="KW-1185">Reference proteome</keyword>
<gene>
    <name evidence="3" type="ORF">G6011_00444</name>
</gene>
<name>A0AAD4NV06_9PLEO</name>
<feature type="compositionally biased region" description="Polar residues" evidence="1">
    <location>
        <begin position="196"/>
        <end position="209"/>
    </location>
</feature>
<feature type="compositionally biased region" description="Polar residues" evidence="1">
    <location>
        <begin position="18"/>
        <end position="28"/>
    </location>
</feature>
<protein>
    <recommendedName>
        <fullName evidence="2">Protein kinase domain-containing protein</fullName>
    </recommendedName>
</protein>
<dbReference type="InterPro" id="IPR011009">
    <property type="entry name" value="Kinase-like_dom_sf"/>
</dbReference>
<dbReference type="Gene3D" id="1.10.510.10">
    <property type="entry name" value="Transferase(Phosphotransferase) domain 1"/>
    <property type="match status" value="4"/>
</dbReference>
<sequence length="1910" mass="215354">MHVSKANAPPKEARRDPVNSSAHQSIRNTEQRKAHSKTHKAQPPSEAEGKLALSNFALTDASVPFSRLPVFTSVPTLPQRSNGPNSSGRRPSDNGLRPNQHLILPSLAPRRDSVFRSSDDSADDDDSLRSFSNSQSSECGSKSISLHPTRITRPICSYHGLPSSSITRSSPRQAGVPALVEDTDAGAEAKRWNSDELASSGHSRSYSKESWNSVRGYTSSLGPPALRILTVSPKLSVANISDAGDQQQLRQERTLPHAEDSFDDDLKHSLALLPPLGARYELQKEILEARQKTRDNEGQVKKFVSKAKLRHVITVDAVTRELTRTSAKFHPPLSPERIKGYAKRVCIATEEEERGRTRIKSFRKIFALLVLVEAVPSIVDFVREDVSDQDLPLTLVRYQGTDELYRKGDENRVPLRCFSDWSPLKLENFQNYQWWLLATYFSPPDADGVVKNYKLQDEHILPFVTPKNALDQCFDKTGGYGKVIMVQIPSDHHNFSDKRLCERGFAIKQQLNDENREAYKKEIDILMKFSGGRSHPHIVSLLATYEQFNKFHLIFYRAEGDLFDYWKRLQPNPSLNHSNVIWFAKQCSGLAEGLSKLHRLLSFTKPQPKTQEQRIGDVNDAVDDMSSQLGKSVRFHMTLLKDRVGTDSSILSNGVRERPTSPPRYTDDVGDRSLPPRGHQAYDSSGPQKKVYGRHGDINPSNILWYDDGDGDNDSRTLQGILKITDFGQAEIHSLQSKTNRREVPNTLTYRPPECDLPPMEIRQSYDIWCLGCVYLEFVTWLLGGNELVTKFGRSRSIADYFRRYKTIDTFYEVEKDPDEAHGIRAKLNPKVTAFISKLHQHPDCTSYVHKLLNLIQFDMLLVDSRERKSCRDVWRSLDEMYFRCRHDEDYATMGSPWCNMEMAASSVQHYVTSNSEQAGQVIAPAVQSITSARRRPSLKTKKKHAGTPNLAYELNEDDLDGLLPPEASGSDLVGTILGRFVTATFHDPNRAYLPENAIKELIVQAAIEQELEKIEVYSKEHTARWDCGRRTQLATWIRTKAPKVFTIAIQCGFEPFPLLLAMATFRKCGFTDDKLPMVDSPPPQDVFHPHIWNLLKIDSFKERQWRCLVPVFAQRQYDYDLKAECIFPFTSDGAVPKDGAFSSVYRVTVHKDHHEYPEMQQVALKELKVPQGGEQAAGTDRAWNFEANALEAINKLDHTHIVKCIAAIRRGHSRYFMFPWADGDSLRDFWNNTPREAPNAYVIEHTILQLRGIADALDRLHNFDGGCSEVEKGVNGLTIRLNESNVGESHLSHGSDAGSDNGLDTEVDDYKNAGHAESIRHGDLKPENILRFVGNGSKSGLGTLKIADMGLAKRHVVATQERGKATSTRYGTRRYEAPETVTGENARSRLYDIWSMGCITFEFIIWILYGNDELSNFYKQIEGNAQQICQYYEVLDASEPESARVHPVVLKWMNHVQDKDPECSTGRVSATKDLLKIVREMLLVVNLPPNRKSGTTRGRPLLPPALGQSITDYRATAAQFRDALDVVVGKRDVPGYMFTGKDRTNVRTPTFTAPMLSPNSASLPLSNLQPSRPLKSGVLGRPIGVDYTLPPLKDWEFQIDNSFTDKIIDMIGVEVFGPKAHIAHQFCASCSTRNFLKGGFSIEEQVSTLEDRAPKCDLCRMLYEIHSQAEDSKGDRARFQRDQSSIVMTGDSYPVLSLIRHPNTEFLCPIQIGFPELPEAGSDTFFSIIKLWLEDCDTNHTGCQGISQSLPTRLLNVGTINAPMLRLVETTREHILSKKYIALSHPWGDTTKYTPFCTLQENLASHLHSIPEDDLPKTFQDAVRCTRRIGVRYLWVDSLCIIQGELGDFNDESKKMEAVFSGAYCVLAASRATNQLDGFLGPRPQREYITIQRGNDKPLFVCKTIDNFN</sequence>
<dbReference type="Pfam" id="PF00069">
    <property type="entry name" value="Pkinase"/>
    <property type="match status" value="2"/>
</dbReference>
<evidence type="ECO:0000259" key="2">
    <source>
        <dbReference type="PROSITE" id="PS50011"/>
    </source>
</evidence>
<dbReference type="PROSITE" id="PS50011">
    <property type="entry name" value="PROTEIN_KINASE_DOM"/>
    <property type="match status" value="2"/>
</dbReference>
<dbReference type="PANTHER" id="PTHR24359:SF37">
    <property type="entry name" value="PROTEIN KINASE DOMAIN-CONTAINING PROTEIN"/>
    <property type="match status" value="1"/>
</dbReference>
<proteinExistence type="predicted"/>
<evidence type="ECO:0000256" key="1">
    <source>
        <dbReference type="SAM" id="MobiDB-lite"/>
    </source>
</evidence>
<comment type="caution">
    <text evidence="3">The sequence shown here is derived from an EMBL/GenBank/DDBJ whole genome shotgun (WGS) entry which is preliminary data.</text>
</comment>
<dbReference type="InterPro" id="IPR000719">
    <property type="entry name" value="Prot_kinase_dom"/>
</dbReference>
<feature type="domain" description="Protein kinase" evidence="2">
    <location>
        <begin position="469"/>
        <end position="883"/>
    </location>
</feature>
<feature type="compositionally biased region" description="Basic and acidic residues" evidence="1">
    <location>
        <begin position="655"/>
        <end position="671"/>
    </location>
</feature>
<dbReference type="CDD" id="cd00180">
    <property type="entry name" value="PKc"/>
    <property type="match status" value="1"/>
</dbReference>
<dbReference type="EMBL" id="JAANER010000001">
    <property type="protein sequence ID" value="KAG9195323.1"/>
    <property type="molecule type" value="Genomic_DNA"/>
</dbReference>
<dbReference type="SUPFAM" id="SSF56112">
    <property type="entry name" value="Protein kinase-like (PK-like)"/>
    <property type="match status" value="3"/>
</dbReference>
<feature type="region of interest" description="Disordered" evidence="1">
    <location>
        <begin position="650"/>
        <end position="693"/>
    </location>
</feature>
<feature type="region of interest" description="Disordered" evidence="1">
    <location>
        <begin position="1"/>
        <end position="52"/>
    </location>
</feature>
<dbReference type="GO" id="GO:0004674">
    <property type="term" value="F:protein serine/threonine kinase activity"/>
    <property type="evidence" value="ECO:0007669"/>
    <property type="project" value="TreeGrafter"/>
</dbReference>
<dbReference type="SMART" id="SM00220">
    <property type="entry name" value="S_TKc"/>
    <property type="match status" value="1"/>
</dbReference>
<dbReference type="Proteomes" id="UP001199106">
    <property type="component" value="Unassembled WGS sequence"/>
</dbReference>
<reference evidence="3" key="1">
    <citation type="submission" date="2021-07" db="EMBL/GenBank/DDBJ databases">
        <title>Genome Resource of American Ginseng Black Spot Pathogen Alternaria panax.</title>
        <authorList>
            <person name="Qiu C."/>
            <person name="Wang W."/>
            <person name="Liu Z."/>
        </authorList>
    </citation>
    <scope>NUCLEOTIDE SEQUENCE</scope>
    <source>
        <strain evidence="3">BNCC115425</strain>
    </source>
</reference>
<feature type="compositionally biased region" description="Polar residues" evidence="1">
    <location>
        <begin position="133"/>
        <end position="144"/>
    </location>
</feature>
<dbReference type="PANTHER" id="PTHR24359">
    <property type="entry name" value="SERINE/THREONINE-PROTEIN KINASE SBK1"/>
    <property type="match status" value="1"/>
</dbReference>
<feature type="compositionally biased region" description="Polar residues" evidence="1">
    <location>
        <begin position="73"/>
        <end position="89"/>
    </location>
</feature>
<dbReference type="Pfam" id="PF06985">
    <property type="entry name" value="HET"/>
    <property type="match status" value="1"/>
</dbReference>
<organism evidence="3 4">
    <name type="scientific">Alternaria panax</name>
    <dbReference type="NCBI Taxonomy" id="48097"/>
    <lineage>
        <taxon>Eukaryota</taxon>
        <taxon>Fungi</taxon>
        <taxon>Dikarya</taxon>
        <taxon>Ascomycota</taxon>
        <taxon>Pezizomycotina</taxon>
        <taxon>Dothideomycetes</taxon>
        <taxon>Pleosporomycetidae</taxon>
        <taxon>Pleosporales</taxon>
        <taxon>Pleosporineae</taxon>
        <taxon>Pleosporaceae</taxon>
        <taxon>Alternaria</taxon>
        <taxon>Alternaria sect. Panax</taxon>
    </lineage>
</organism>
<evidence type="ECO:0000313" key="3">
    <source>
        <dbReference type="EMBL" id="KAG9195323.1"/>
    </source>
</evidence>
<feature type="domain" description="Protein kinase" evidence="2">
    <location>
        <begin position="1131"/>
        <end position="1507"/>
    </location>
</feature>
<feature type="compositionally biased region" description="Basic and acidic residues" evidence="1">
    <location>
        <begin position="109"/>
        <end position="119"/>
    </location>
</feature>
<evidence type="ECO:0000313" key="4">
    <source>
        <dbReference type="Proteomes" id="UP001199106"/>
    </source>
</evidence>
<feature type="region of interest" description="Disordered" evidence="1">
    <location>
        <begin position="185"/>
        <end position="209"/>
    </location>
</feature>
<dbReference type="GO" id="GO:0005524">
    <property type="term" value="F:ATP binding"/>
    <property type="evidence" value="ECO:0007669"/>
    <property type="project" value="InterPro"/>
</dbReference>
<dbReference type="InterPro" id="IPR010730">
    <property type="entry name" value="HET"/>
</dbReference>
<feature type="region of interest" description="Disordered" evidence="1">
    <location>
        <begin position="73"/>
        <end position="144"/>
    </location>
</feature>